<dbReference type="PANTHER" id="PTHR30441">
    <property type="entry name" value="DUF748 DOMAIN-CONTAINING PROTEIN"/>
    <property type="match status" value="1"/>
</dbReference>
<dbReference type="RefSeq" id="WP_121087516.1">
    <property type="nucleotide sequence ID" value="NZ_RBZU01000005.1"/>
</dbReference>
<evidence type="ECO:0000256" key="2">
    <source>
        <dbReference type="SAM" id="Phobius"/>
    </source>
</evidence>
<dbReference type="InterPro" id="IPR007844">
    <property type="entry name" value="AsmA"/>
</dbReference>
<feature type="transmembrane region" description="Helical" evidence="2">
    <location>
        <begin position="16"/>
        <end position="37"/>
    </location>
</feature>
<dbReference type="GO" id="GO:0090313">
    <property type="term" value="P:regulation of protein targeting to membrane"/>
    <property type="evidence" value="ECO:0007669"/>
    <property type="project" value="TreeGrafter"/>
</dbReference>
<evidence type="ECO:0000259" key="3">
    <source>
        <dbReference type="Pfam" id="PF05170"/>
    </source>
</evidence>
<dbReference type="PANTHER" id="PTHR30441:SF9">
    <property type="entry name" value="ASMA FAMILY PROTEIN YHJG"/>
    <property type="match status" value="1"/>
</dbReference>
<name>A0A494XY17_9BURK</name>
<keyword evidence="2" id="KW-0472">Membrane</keyword>
<proteinExistence type="predicted"/>
<evidence type="ECO:0000256" key="1">
    <source>
        <dbReference type="SAM" id="MobiDB-lite"/>
    </source>
</evidence>
<protein>
    <submittedName>
        <fullName evidence="4">AsmA family protein</fullName>
    </submittedName>
</protein>
<dbReference type="InterPro" id="IPR052894">
    <property type="entry name" value="AsmA-related"/>
</dbReference>
<gene>
    <name evidence="4" type="ORF">D7S86_14430</name>
</gene>
<feature type="compositionally biased region" description="Basic and acidic residues" evidence="1">
    <location>
        <begin position="291"/>
        <end position="302"/>
    </location>
</feature>
<keyword evidence="5" id="KW-1185">Reference proteome</keyword>
<dbReference type="Proteomes" id="UP000270342">
    <property type="component" value="Unassembled WGS sequence"/>
</dbReference>
<accession>A0A494XY17</accession>
<feature type="compositionally biased region" description="Pro residues" evidence="1">
    <location>
        <begin position="770"/>
        <end position="782"/>
    </location>
</feature>
<evidence type="ECO:0000313" key="4">
    <source>
        <dbReference type="EMBL" id="RKP54825.1"/>
    </source>
</evidence>
<dbReference type="AlphaFoldDB" id="A0A494XY17"/>
<feature type="region of interest" description="Disordered" evidence="1">
    <location>
        <begin position="765"/>
        <end position="799"/>
    </location>
</feature>
<feature type="region of interest" description="Disordered" evidence="1">
    <location>
        <begin position="272"/>
        <end position="302"/>
    </location>
</feature>
<sequence length="799" mass="84572">MTTPVRRIVHASTRTVAYALAGLVLLVAMVVIVFVTFDWNRARPWVDDKVSAAISRPFAIHGDLRLDWRRPVGETGWRAWIPWPRFSAKQITIGNPDWAAHPQFATLDEIDFEVEVLPLLARRIVVPTIDLVAPAIDLERQEDGTNNWTFRLPSDSTPSEWKLDLHDIAFARATIALADAQHALKLDASVDTLGQPVPIGEAIREQSQASHAHSAEVLGAKGAAKLADQASAASAAEGPLGASSAQAVASSAEVGTASAAAASSAAAAQSSDATAAKGPMPDSAADAGPGETHERSGQRRNGEPVYALAWTVRGTYKKDAVHGEGKLGGILALQDARRPYPIAVDLAIGDTRIALVGTLSDPAHLAALDLRLWLQGRSIARLYDITGVALPETPPYATDGHLIARLQGEPLFRYEDFTGRIGGSDINGTLVYRHQSPRPMLTGTLVSNLLQFSDLGPLVGADSRASRLQRGDTTSQPVGKVLPVEAFHTDRWKTLDADVRFTGRRIIRSAALPINDLYAHLLLDDGVLTLDPLRFGVAGGSIAGTLHLDGSADPLAGRFAIEARHLRLKQLFPTFEPMKTSLGEVNGDAALSATGNSPARLAATSNGEVKVLVNDGQISNTLLEAAGLNVANVVYDKVFGDKTTHIQCAAADLVFTNGTVDPRVFALDTDDALINVDGKVDLRDEVLDLTIHPHTKGFRVFSLRSPLYVGGTFAKPKVGVDIPMLALRGGAVVGLALLNPFAALIPLLAPSNVGDSPCAQMFARMRTAPSAPPPGVTEPPPGKGKAGNASAALPRAAGR</sequence>
<evidence type="ECO:0000313" key="5">
    <source>
        <dbReference type="Proteomes" id="UP000270342"/>
    </source>
</evidence>
<comment type="caution">
    <text evidence="4">The sequence shown here is derived from an EMBL/GenBank/DDBJ whole genome shotgun (WGS) entry which is preliminary data.</text>
</comment>
<dbReference type="EMBL" id="RBZU01000005">
    <property type="protein sequence ID" value="RKP54825.1"/>
    <property type="molecule type" value="Genomic_DNA"/>
</dbReference>
<dbReference type="OrthoDB" id="5749006at2"/>
<dbReference type="GO" id="GO:0005886">
    <property type="term" value="C:plasma membrane"/>
    <property type="evidence" value="ECO:0007669"/>
    <property type="project" value="TreeGrafter"/>
</dbReference>
<dbReference type="Pfam" id="PF05170">
    <property type="entry name" value="AsmA"/>
    <property type="match status" value="1"/>
</dbReference>
<feature type="domain" description="AsmA" evidence="3">
    <location>
        <begin position="18"/>
        <end position="662"/>
    </location>
</feature>
<keyword evidence="2" id="KW-1133">Transmembrane helix</keyword>
<reference evidence="4 5" key="1">
    <citation type="submission" date="2018-10" db="EMBL/GenBank/DDBJ databases">
        <title>Robbsia sp. DHC34, isolated from soil.</title>
        <authorList>
            <person name="Gao Z.-H."/>
            <person name="Qiu L.-H."/>
        </authorList>
    </citation>
    <scope>NUCLEOTIDE SEQUENCE [LARGE SCALE GENOMIC DNA]</scope>
    <source>
        <strain evidence="4 5">DHC34</strain>
    </source>
</reference>
<keyword evidence="2" id="KW-0812">Transmembrane</keyword>
<organism evidence="4 5">
    <name type="scientific">Pararobbsia silviterrae</name>
    <dbReference type="NCBI Taxonomy" id="1792498"/>
    <lineage>
        <taxon>Bacteria</taxon>
        <taxon>Pseudomonadati</taxon>
        <taxon>Pseudomonadota</taxon>
        <taxon>Betaproteobacteria</taxon>
        <taxon>Burkholderiales</taxon>
        <taxon>Burkholderiaceae</taxon>
        <taxon>Pararobbsia</taxon>
    </lineage>
</organism>